<dbReference type="OrthoDB" id="8235393at2"/>
<reference evidence="2 3" key="1">
    <citation type="submission" date="2018-03" db="EMBL/GenBank/DDBJ databases">
        <authorList>
            <person name="Keele B.F."/>
        </authorList>
    </citation>
    <scope>NUCLEOTIDE SEQUENCE [LARGE SCALE GENOMIC DNA]</scope>
    <source>
        <strain evidence="2 3">CECT 8599</strain>
    </source>
</reference>
<dbReference type="PANTHER" id="PTHR43628:SF1">
    <property type="entry name" value="CHITIN SYNTHASE REGULATORY FACTOR 2-RELATED"/>
    <property type="match status" value="1"/>
</dbReference>
<evidence type="ECO:0000313" key="2">
    <source>
        <dbReference type="EMBL" id="SPH27488.1"/>
    </source>
</evidence>
<dbReference type="Proteomes" id="UP000244880">
    <property type="component" value="Unassembled WGS sequence"/>
</dbReference>
<protein>
    <submittedName>
        <fullName evidence="2">Secretory immunoglobulin A-binding protein EsiB</fullName>
    </submittedName>
</protein>
<feature type="chain" id="PRO_5015344962" evidence="1">
    <location>
        <begin position="23"/>
        <end position="375"/>
    </location>
</feature>
<keyword evidence="3" id="KW-1185">Reference proteome</keyword>
<dbReference type="InterPro" id="IPR006597">
    <property type="entry name" value="Sel1-like"/>
</dbReference>
<proteinExistence type="predicted"/>
<gene>
    <name evidence="2" type="primary">esiB_2</name>
    <name evidence="2" type="ORF">ASD8599_03954</name>
</gene>
<sequence length="375" mass="40297">MKQTVLAITLAFGLGLGFGAQAQETEYALGLQYHSGEGVVQNYAAAARYFEQAASLGFAPAQNFLGRYLFEGLGVPQDTVAALQYLEQAAAGGDPQYIFDLAKILELDDASVVRAAQLYETATDLGHLEAAVHLGVLFQEGRGVAQDLIKARTLYEGPARQGNPRALNNLGLLYVRGTGVPQDYEKAVEFFKAAADQGLKTAMTNLGVMYENGYGVPIDEAQAAALYRAGGRGTEAVDTVPFVYDTRLKPVTQNTDALDLLRRAADAGEPVAQFQLGWVLVQNADTSFDTFKRAARLFESGAKAGHGPSMINLAGMYLRAEGLPQDYVLAQMWVLLARSHGADVPANLGDALNQKMTPEQVNMAQSLASTFFNQD</sequence>
<dbReference type="Gene3D" id="1.25.40.10">
    <property type="entry name" value="Tetratricopeptide repeat domain"/>
    <property type="match status" value="3"/>
</dbReference>
<evidence type="ECO:0000313" key="3">
    <source>
        <dbReference type="Proteomes" id="UP000244880"/>
    </source>
</evidence>
<dbReference type="SMART" id="SM00671">
    <property type="entry name" value="SEL1"/>
    <property type="match status" value="7"/>
</dbReference>
<dbReference type="RefSeq" id="WP_108830432.1">
    <property type="nucleotide sequence ID" value="NZ_OMOR01000003.1"/>
</dbReference>
<name>A0A2R8BPE9_9RHOB</name>
<dbReference type="Pfam" id="PF08238">
    <property type="entry name" value="Sel1"/>
    <property type="match status" value="9"/>
</dbReference>
<evidence type="ECO:0000256" key="1">
    <source>
        <dbReference type="SAM" id="SignalP"/>
    </source>
</evidence>
<feature type="signal peptide" evidence="1">
    <location>
        <begin position="1"/>
        <end position="22"/>
    </location>
</feature>
<dbReference type="AlphaFoldDB" id="A0A2R8BPE9"/>
<accession>A0A2R8BPE9</accession>
<dbReference type="SUPFAM" id="SSF81901">
    <property type="entry name" value="HCP-like"/>
    <property type="match status" value="3"/>
</dbReference>
<keyword evidence="1" id="KW-0732">Signal</keyword>
<dbReference type="EMBL" id="OMOR01000003">
    <property type="protein sequence ID" value="SPH27488.1"/>
    <property type="molecule type" value="Genomic_DNA"/>
</dbReference>
<dbReference type="InterPro" id="IPR011990">
    <property type="entry name" value="TPR-like_helical_dom_sf"/>
</dbReference>
<organism evidence="2 3">
    <name type="scientific">Ascidiaceihabitans donghaensis</name>
    <dbReference type="NCBI Taxonomy" id="1510460"/>
    <lineage>
        <taxon>Bacteria</taxon>
        <taxon>Pseudomonadati</taxon>
        <taxon>Pseudomonadota</taxon>
        <taxon>Alphaproteobacteria</taxon>
        <taxon>Rhodobacterales</taxon>
        <taxon>Paracoccaceae</taxon>
        <taxon>Ascidiaceihabitans</taxon>
    </lineage>
</organism>
<dbReference type="InterPro" id="IPR052945">
    <property type="entry name" value="Mitotic_Regulator"/>
</dbReference>
<dbReference type="PANTHER" id="PTHR43628">
    <property type="entry name" value="ACTIVATOR OF C KINASE PROTEIN 1-RELATED"/>
    <property type="match status" value="1"/>
</dbReference>